<dbReference type="CDD" id="cd07042">
    <property type="entry name" value="STAS_SulP_like_sulfate_transporter"/>
    <property type="match status" value="1"/>
</dbReference>
<name>A0ABW5ND02_9FLAO</name>
<dbReference type="EMBL" id="JBHULX010000039">
    <property type="protein sequence ID" value="MFD2592726.1"/>
    <property type="molecule type" value="Genomic_DNA"/>
</dbReference>
<evidence type="ECO:0000256" key="2">
    <source>
        <dbReference type="ARBA" id="ARBA00022692"/>
    </source>
</evidence>
<sequence length="571" mass="63437">MLASLETYTSATFKADIIAGITVGVILIPQGMAYALLMGVPSIYGLYACLIPLLLYAVFGTSRQLSIGPVAVTAILVNSGVSSIATPFTEEYIQLVVFCGLLIGIFQLLLSALRMGFLVNLISQPVIAGFISAAAIIIIISQFEEALGLAIPSFEYPHDKIWYILTHISDINGITFLMCIFSIVAILLLKKWKRSFPGALFVMVITTLCTYFFDFRTHGISVIADVPSGLPSMIVPPMSFASLEALFPSVLTISFIGYVGSIGIAKSLEMKNRDHVVRPNQELFALGIGKIIGAFFQAVPSSGSYSRSAINDEAGGKTTISSLISVVMIVCSLLFLTSLFYYIPKAVLAAIILVSVLGLIDFKEAKYLMAVRRRDFIVMLITFFSTLIVGVEKGIFIGVVLSFIFLQYYSSRPHVAELVRIPDTVYYRNINRFPNAVRSEDYLIIRFDDQLYFGNAGYFKDEILGYLNKRTVMPKFLILDTTNMHDIDSTGIHVLEDIHLYLEELRIQLLISGTIGPVRDFLQRSHFMDKMGKEHYFMSITDAVTYAEKGTNHKHLHTAAIQYNTRRSFLD</sequence>
<evidence type="ECO:0000259" key="6">
    <source>
        <dbReference type="PROSITE" id="PS50801"/>
    </source>
</evidence>
<feature type="transmembrane region" description="Helical" evidence="5">
    <location>
        <begin position="245"/>
        <end position="265"/>
    </location>
</feature>
<feature type="transmembrane region" description="Helical" evidence="5">
    <location>
        <begin position="66"/>
        <end position="86"/>
    </location>
</feature>
<keyword evidence="8" id="KW-1185">Reference proteome</keyword>
<keyword evidence="2 5" id="KW-0812">Transmembrane</keyword>
<feature type="transmembrane region" description="Helical" evidence="5">
    <location>
        <begin position="376"/>
        <end position="409"/>
    </location>
</feature>
<feature type="transmembrane region" description="Helical" evidence="5">
    <location>
        <begin position="117"/>
        <end position="141"/>
    </location>
</feature>
<dbReference type="Pfam" id="PF00916">
    <property type="entry name" value="Sulfate_transp"/>
    <property type="match status" value="1"/>
</dbReference>
<organism evidence="7 8">
    <name type="scientific">Aquimarina hainanensis</name>
    <dbReference type="NCBI Taxonomy" id="1578017"/>
    <lineage>
        <taxon>Bacteria</taxon>
        <taxon>Pseudomonadati</taxon>
        <taxon>Bacteroidota</taxon>
        <taxon>Flavobacteriia</taxon>
        <taxon>Flavobacteriales</taxon>
        <taxon>Flavobacteriaceae</taxon>
        <taxon>Aquimarina</taxon>
    </lineage>
</organism>
<evidence type="ECO:0000256" key="4">
    <source>
        <dbReference type="ARBA" id="ARBA00023136"/>
    </source>
</evidence>
<dbReference type="InterPro" id="IPR036513">
    <property type="entry name" value="STAS_dom_sf"/>
</dbReference>
<dbReference type="PROSITE" id="PS50801">
    <property type="entry name" value="STAS"/>
    <property type="match status" value="1"/>
</dbReference>
<dbReference type="InterPro" id="IPR001902">
    <property type="entry name" value="SLC26A/SulP_fam"/>
</dbReference>
<evidence type="ECO:0000256" key="1">
    <source>
        <dbReference type="ARBA" id="ARBA00004141"/>
    </source>
</evidence>
<dbReference type="Proteomes" id="UP001597459">
    <property type="component" value="Unassembled WGS sequence"/>
</dbReference>
<feature type="transmembrane region" description="Helical" evidence="5">
    <location>
        <begin position="92"/>
        <end position="110"/>
    </location>
</feature>
<dbReference type="Pfam" id="PF01740">
    <property type="entry name" value="STAS"/>
    <property type="match status" value="1"/>
</dbReference>
<comment type="caution">
    <text evidence="7">The sequence shown here is derived from an EMBL/GenBank/DDBJ whole genome shotgun (WGS) entry which is preliminary data.</text>
</comment>
<feature type="transmembrane region" description="Helical" evidence="5">
    <location>
        <begin position="161"/>
        <end position="189"/>
    </location>
</feature>
<evidence type="ECO:0000313" key="8">
    <source>
        <dbReference type="Proteomes" id="UP001597459"/>
    </source>
</evidence>
<reference evidence="8" key="1">
    <citation type="journal article" date="2019" name="Int. J. Syst. Evol. Microbiol.">
        <title>The Global Catalogue of Microorganisms (GCM) 10K type strain sequencing project: providing services to taxonomists for standard genome sequencing and annotation.</title>
        <authorList>
            <consortium name="The Broad Institute Genomics Platform"/>
            <consortium name="The Broad Institute Genome Sequencing Center for Infectious Disease"/>
            <person name="Wu L."/>
            <person name="Ma J."/>
        </authorList>
    </citation>
    <scope>NUCLEOTIDE SEQUENCE [LARGE SCALE GENOMIC DNA]</scope>
    <source>
        <strain evidence="8">KCTC 42423</strain>
    </source>
</reference>
<feature type="transmembrane region" description="Helical" evidence="5">
    <location>
        <begin position="196"/>
        <end position="213"/>
    </location>
</feature>
<dbReference type="SUPFAM" id="SSF52091">
    <property type="entry name" value="SpoIIaa-like"/>
    <property type="match status" value="1"/>
</dbReference>
<dbReference type="NCBIfam" id="TIGR00815">
    <property type="entry name" value="sulP"/>
    <property type="match status" value="1"/>
</dbReference>
<evidence type="ECO:0000256" key="5">
    <source>
        <dbReference type="SAM" id="Phobius"/>
    </source>
</evidence>
<dbReference type="RefSeq" id="WP_378258896.1">
    <property type="nucleotide sequence ID" value="NZ_JBHSJV010000001.1"/>
</dbReference>
<keyword evidence="3 5" id="KW-1133">Transmembrane helix</keyword>
<protein>
    <submittedName>
        <fullName evidence="7">SulP family inorganic anion transporter</fullName>
    </submittedName>
</protein>
<feature type="domain" description="STAS" evidence="6">
    <location>
        <begin position="432"/>
        <end position="547"/>
    </location>
</feature>
<dbReference type="InterPro" id="IPR002645">
    <property type="entry name" value="STAS_dom"/>
</dbReference>
<gene>
    <name evidence="7" type="ORF">ACFSTE_17955</name>
</gene>
<evidence type="ECO:0000313" key="7">
    <source>
        <dbReference type="EMBL" id="MFD2592726.1"/>
    </source>
</evidence>
<dbReference type="Gene3D" id="3.30.750.24">
    <property type="entry name" value="STAS domain"/>
    <property type="match status" value="1"/>
</dbReference>
<feature type="transmembrane region" description="Helical" evidence="5">
    <location>
        <begin position="43"/>
        <end position="59"/>
    </location>
</feature>
<accession>A0ABW5ND02</accession>
<evidence type="ECO:0000256" key="3">
    <source>
        <dbReference type="ARBA" id="ARBA00022989"/>
    </source>
</evidence>
<feature type="transmembrane region" description="Helical" evidence="5">
    <location>
        <begin position="17"/>
        <end position="37"/>
    </location>
</feature>
<dbReference type="InterPro" id="IPR011547">
    <property type="entry name" value="SLC26A/SulP_dom"/>
</dbReference>
<proteinExistence type="predicted"/>
<feature type="transmembrane region" description="Helical" evidence="5">
    <location>
        <begin position="320"/>
        <end position="340"/>
    </location>
</feature>
<keyword evidence="4 5" id="KW-0472">Membrane</keyword>
<comment type="subcellular location">
    <subcellularLocation>
        <location evidence="1">Membrane</location>
        <topology evidence="1">Multi-pass membrane protein</topology>
    </subcellularLocation>
</comment>
<dbReference type="PANTHER" id="PTHR11814">
    <property type="entry name" value="SULFATE TRANSPORTER"/>
    <property type="match status" value="1"/>
</dbReference>